<gene>
    <name evidence="2" type="ORF">B5E44_06655</name>
    <name evidence="1" type="ORF">B5E59_06585</name>
</gene>
<name>A0A1Y4W1V6_9LACO</name>
<dbReference type="NCBIfam" id="NF033819">
    <property type="entry name" value="IS66_TnpB"/>
    <property type="match status" value="1"/>
</dbReference>
<dbReference type="AlphaFoldDB" id="A0A1Y4W1V6"/>
<dbReference type="Proteomes" id="UP000196293">
    <property type="component" value="Unassembled WGS sequence"/>
</dbReference>
<keyword evidence="4" id="KW-1185">Reference proteome</keyword>
<evidence type="ECO:0000313" key="1">
    <source>
        <dbReference type="EMBL" id="OUQ55849.1"/>
    </source>
</evidence>
<reference evidence="2" key="2">
    <citation type="journal article" date="2018" name="BMC Genomics">
        <title>Whole genome sequencing and function prediction of 133 gut anaerobes isolated from chicken caecum in pure cultures.</title>
        <authorList>
            <person name="Medvecky M."/>
            <person name="Cejkova D."/>
            <person name="Polansky O."/>
            <person name="Karasova D."/>
            <person name="Kubasova T."/>
            <person name="Cizek A."/>
            <person name="Rychlik I."/>
        </authorList>
    </citation>
    <scope>NUCLEOTIDE SEQUENCE</scope>
    <source>
        <strain evidence="2">An101</strain>
        <strain evidence="1">An115</strain>
    </source>
</reference>
<evidence type="ECO:0000313" key="3">
    <source>
        <dbReference type="Proteomes" id="UP000195859"/>
    </source>
</evidence>
<dbReference type="PANTHER" id="PTHR36455:SF1">
    <property type="entry name" value="BLR8292 PROTEIN"/>
    <property type="match status" value="1"/>
</dbReference>
<protein>
    <submittedName>
        <fullName evidence="2">Transposase</fullName>
    </submittedName>
</protein>
<dbReference type="EMBL" id="NFLZ01000016">
    <property type="protein sequence ID" value="OUQ75603.1"/>
    <property type="molecule type" value="Genomic_DNA"/>
</dbReference>
<comment type="caution">
    <text evidence="2">The sequence shown here is derived from an EMBL/GenBank/DDBJ whole genome shotgun (WGS) entry which is preliminary data.</text>
</comment>
<dbReference type="InterPro" id="IPR008878">
    <property type="entry name" value="Transposase_IS66_Orf2"/>
</dbReference>
<dbReference type="EMBL" id="NFLS01000015">
    <property type="protein sequence ID" value="OUQ55849.1"/>
    <property type="molecule type" value="Genomic_DNA"/>
</dbReference>
<organism evidence="2 3">
    <name type="scientific">Lactobacillus gallinarum</name>
    <dbReference type="NCBI Taxonomy" id="52242"/>
    <lineage>
        <taxon>Bacteria</taxon>
        <taxon>Bacillati</taxon>
        <taxon>Bacillota</taxon>
        <taxon>Bacilli</taxon>
        <taxon>Lactobacillales</taxon>
        <taxon>Lactobacillaceae</taxon>
        <taxon>Lactobacillus</taxon>
    </lineage>
</organism>
<sequence>MMIRLSDLGQVYIVCGKTDLRKGIDGLATLVKEQFELDPFSGKVFLFCGGSKDRFKALYWDGQGFWLLYKRFENGKLNWPRNQNEVQALSSKQVDWLMKGFAISPKIKNMKAREFY</sequence>
<accession>A0A1Y4W1V6</accession>
<evidence type="ECO:0000313" key="4">
    <source>
        <dbReference type="Proteomes" id="UP000196293"/>
    </source>
</evidence>
<dbReference type="Proteomes" id="UP000195859">
    <property type="component" value="Unassembled WGS sequence"/>
</dbReference>
<dbReference type="PANTHER" id="PTHR36455">
    <property type="match status" value="1"/>
</dbReference>
<proteinExistence type="predicted"/>
<reference evidence="3 4" key="1">
    <citation type="submission" date="2017-04" db="EMBL/GenBank/DDBJ databases">
        <title>Function of individual gut microbiota members based on whole genome sequencing of pure cultures obtained from chicken caecum.</title>
        <authorList>
            <person name="Medvecky M."/>
            <person name="Cejkova D."/>
            <person name="Polansky O."/>
            <person name="Karasova D."/>
            <person name="Kubasova T."/>
            <person name="Cizek A."/>
            <person name="Rychlik I."/>
        </authorList>
    </citation>
    <scope>NUCLEOTIDE SEQUENCE [LARGE SCALE GENOMIC DNA]</scope>
    <source>
        <strain evidence="3">An101</strain>
        <strain evidence="4">An115</strain>
    </source>
</reference>
<evidence type="ECO:0000313" key="2">
    <source>
        <dbReference type="EMBL" id="OUQ75603.1"/>
    </source>
</evidence>
<dbReference type="Pfam" id="PF05717">
    <property type="entry name" value="TnpB_IS66"/>
    <property type="match status" value="1"/>
</dbReference>